<dbReference type="Pfam" id="PF03732">
    <property type="entry name" value="Retrotrans_gag"/>
    <property type="match status" value="1"/>
</dbReference>
<feature type="region of interest" description="Disordered" evidence="1">
    <location>
        <begin position="417"/>
        <end position="445"/>
    </location>
</feature>
<evidence type="ECO:0000256" key="1">
    <source>
        <dbReference type="SAM" id="MobiDB-lite"/>
    </source>
</evidence>
<dbReference type="GeneID" id="115732301"/>
<dbReference type="InterPro" id="IPR005162">
    <property type="entry name" value="Retrotrans_gag_dom"/>
</dbReference>
<evidence type="ECO:0000259" key="2">
    <source>
        <dbReference type="Pfam" id="PF03732"/>
    </source>
</evidence>
<accession>A0A8B8N8Q0</accession>
<dbReference type="Proteomes" id="UP000827889">
    <property type="component" value="Chromosome 8"/>
</dbReference>
<protein>
    <submittedName>
        <fullName evidence="4">Uncharacterized protein LOC115732301</fullName>
    </submittedName>
</protein>
<evidence type="ECO:0000313" key="3">
    <source>
        <dbReference type="Proteomes" id="UP000827889"/>
    </source>
</evidence>
<gene>
    <name evidence="4" type="primary">LOC115732301</name>
</gene>
<name>A0A8B8N8Q0_9MYRT</name>
<dbReference type="RefSeq" id="XP_030518800.2">
    <property type="nucleotide sequence ID" value="XM_030662940.2"/>
</dbReference>
<dbReference type="PANTHER" id="PTHR33223:SF8">
    <property type="entry name" value="OS04G0172440 PROTEIN"/>
    <property type="match status" value="1"/>
</dbReference>
<dbReference type="AlphaFoldDB" id="A0A8B8N8Q0"/>
<dbReference type="KEGG" id="rarg:115732301"/>
<keyword evidence="3" id="KW-1185">Reference proteome</keyword>
<feature type="domain" description="Retrotransposon gag" evidence="2">
    <location>
        <begin position="209"/>
        <end position="296"/>
    </location>
</feature>
<feature type="compositionally biased region" description="Basic and acidic residues" evidence="1">
    <location>
        <begin position="431"/>
        <end position="445"/>
    </location>
</feature>
<organism evidence="3 4">
    <name type="scientific">Rhodamnia argentea</name>
    <dbReference type="NCBI Taxonomy" id="178133"/>
    <lineage>
        <taxon>Eukaryota</taxon>
        <taxon>Viridiplantae</taxon>
        <taxon>Streptophyta</taxon>
        <taxon>Embryophyta</taxon>
        <taxon>Tracheophyta</taxon>
        <taxon>Spermatophyta</taxon>
        <taxon>Magnoliopsida</taxon>
        <taxon>eudicotyledons</taxon>
        <taxon>Gunneridae</taxon>
        <taxon>Pentapetalae</taxon>
        <taxon>rosids</taxon>
        <taxon>malvids</taxon>
        <taxon>Myrtales</taxon>
        <taxon>Myrtaceae</taxon>
        <taxon>Myrtoideae</taxon>
        <taxon>Myrteae</taxon>
        <taxon>Australasian group</taxon>
        <taxon>Rhodamnia</taxon>
    </lineage>
</organism>
<evidence type="ECO:0000313" key="4">
    <source>
        <dbReference type="RefSeq" id="XP_030518800.2"/>
    </source>
</evidence>
<reference evidence="4" key="1">
    <citation type="submission" date="2025-08" db="UniProtKB">
        <authorList>
            <consortium name="RefSeq"/>
        </authorList>
    </citation>
    <scope>IDENTIFICATION</scope>
    <source>
        <tissue evidence="4">Leaf</tissue>
    </source>
</reference>
<proteinExistence type="predicted"/>
<dbReference type="PANTHER" id="PTHR33223">
    <property type="entry name" value="CCHC-TYPE DOMAIN-CONTAINING PROTEIN"/>
    <property type="match status" value="1"/>
</dbReference>
<sequence>MADDAEIAARVEAQVKTQIKEEIKDMKDQIAMLTQMMTNFMMTQRQTPVASMIQPPAIVDPQASAQSDGALNGMPPLEDVLLGAQGDNPPLANVPPSGVQGVTQPPGNVILPTPQIATPTVPGVTTGMLNDESAKLLAKFDQRLREIEGTHHVSPIDLSMYAKVQVPDKFKLPEFEKYDGTSNPVEHVQMYQARMTKYVTNDLLMVQTFQASLKGPAMRWYTNHHINRIETWEKTAAAFIKHFGFNLDITISREDPEQVEMKKGETVKQDATRWRNLAAQLMPEPSERELMKLFVSTLPQNMRSHILGASARSFSQLISMAEEVESGLKKGWYGDFGSSGKRFFGKKDKEAAAEVNVAYAQKVPVQAPKATMATQQTVNYGHRNQRQQFRPKRQFTPLPGTPSQVLAILRKKNLLTSDPQRPNYASFPKYDPTKKCDYHSGEPGHSTDDCMVLKNRIQDLLETGAFAFQSAGQPNVQSNPLPNHVSN</sequence>